<evidence type="ECO:0000256" key="1">
    <source>
        <dbReference type="PROSITE-ProRule" id="PRU00076"/>
    </source>
</evidence>
<feature type="signal peptide" evidence="3">
    <location>
        <begin position="1"/>
        <end position="29"/>
    </location>
</feature>
<comment type="caution">
    <text evidence="1">Lacks conserved residue(s) required for the propagation of feature annotation.</text>
</comment>
<dbReference type="Proteomes" id="UP001432322">
    <property type="component" value="Unassembled WGS sequence"/>
</dbReference>
<dbReference type="PROSITE" id="PS50026">
    <property type="entry name" value="EGF_3"/>
    <property type="match status" value="1"/>
</dbReference>
<evidence type="ECO:0000256" key="2">
    <source>
        <dbReference type="SAM" id="Phobius"/>
    </source>
</evidence>
<organism evidence="5 6">
    <name type="scientific">Pristionchus fissidentatus</name>
    <dbReference type="NCBI Taxonomy" id="1538716"/>
    <lineage>
        <taxon>Eukaryota</taxon>
        <taxon>Metazoa</taxon>
        <taxon>Ecdysozoa</taxon>
        <taxon>Nematoda</taxon>
        <taxon>Chromadorea</taxon>
        <taxon>Rhabditida</taxon>
        <taxon>Rhabditina</taxon>
        <taxon>Diplogasteromorpha</taxon>
        <taxon>Diplogasteroidea</taxon>
        <taxon>Neodiplogasteridae</taxon>
        <taxon>Pristionchus</taxon>
    </lineage>
</organism>
<feature type="non-terminal residue" evidence="5">
    <location>
        <position position="160"/>
    </location>
</feature>
<keyword evidence="1" id="KW-1015">Disulfide bond</keyword>
<evidence type="ECO:0000313" key="5">
    <source>
        <dbReference type="EMBL" id="GMT26753.1"/>
    </source>
</evidence>
<dbReference type="PROSITE" id="PS01186">
    <property type="entry name" value="EGF_2"/>
    <property type="match status" value="1"/>
</dbReference>
<keyword evidence="2" id="KW-1133">Transmembrane helix</keyword>
<dbReference type="InterPro" id="IPR000742">
    <property type="entry name" value="EGF"/>
</dbReference>
<keyword evidence="6" id="KW-1185">Reference proteome</keyword>
<feature type="non-terminal residue" evidence="5">
    <location>
        <position position="1"/>
    </location>
</feature>
<accession>A0AAV5W7Q3</accession>
<keyword evidence="1" id="KW-0245">EGF-like domain</keyword>
<dbReference type="SUPFAM" id="SSF57196">
    <property type="entry name" value="EGF/Laminin"/>
    <property type="match status" value="1"/>
</dbReference>
<protein>
    <recommendedName>
        <fullName evidence="4">EGF-like domain-containing protein</fullName>
    </recommendedName>
</protein>
<sequence length="160" mass="17669">SPHSDSGSLASLLLRVLAVLSITAQDSRFAPIQFRPSVSDRLPVVNEKTTEVNVEFRAKQIRPCECLNGGQCLTRLRRCHCPLGFSGSLCEIVDFLFLSATNEFLESGSATPGQQQMEKKQILMVAVRPPFNPTDCLFYVPLFVAILLLFTLIRVGVILS</sequence>
<comment type="caution">
    <text evidence="5">The sequence shown here is derived from an EMBL/GenBank/DDBJ whole genome shotgun (WGS) entry which is preliminary data.</text>
</comment>
<feature type="disulfide bond" evidence="1">
    <location>
        <begin position="81"/>
        <end position="90"/>
    </location>
</feature>
<dbReference type="AlphaFoldDB" id="A0AAV5W7Q3"/>
<keyword evidence="2" id="KW-0812">Transmembrane</keyword>
<dbReference type="EMBL" id="BTSY01000005">
    <property type="protein sequence ID" value="GMT26753.1"/>
    <property type="molecule type" value="Genomic_DNA"/>
</dbReference>
<feature type="chain" id="PRO_5043585429" description="EGF-like domain-containing protein" evidence="3">
    <location>
        <begin position="30"/>
        <end position="160"/>
    </location>
</feature>
<proteinExistence type="predicted"/>
<dbReference type="CDD" id="cd00054">
    <property type="entry name" value="EGF_CA"/>
    <property type="match status" value="1"/>
</dbReference>
<dbReference type="Gene3D" id="2.10.25.10">
    <property type="entry name" value="Laminin"/>
    <property type="match status" value="1"/>
</dbReference>
<dbReference type="PROSITE" id="PS00022">
    <property type="entry name" value="EGF_1"/>
    <property type="match status" value="1"/>
</dbReference>
<evidence type="ECO:0000313" key="6">
    <source>
        <dbReference type="Proteomes" id="UP001432322"/>
    </source>
</evidence>
<feature type="transmembrane region" description="Helical" evidence="2">
    <location>
        <begin position="137"/>
        <end position="159"/>
    </location>
</feature>
<feature type="domain" description="EGF-like" evidence="4">
    <location>
        <begin position="60"/>
        <end position="91"/>
    </location>
</feature>
<keyword evidence="3" id="KW-0732">Signal</keyword>
<name>A0AAV5W7Q3_9BILA</name>
<reference evidence="5" key="1">
    <citation type="submission" date="2023-10" db="EMBL/GenBank/DDBJ databases">
        <title>Genome assembly of Pristionchus species.</title>
        <authorList>
            <person name="Yoshida K."/>
            <person name="Sommer R.J."/>
        </authorList>
    </citation>
    <scope>NUCLEOTIDE SEQUENCE</scope>
    <source>
        <strain evidence="5">RS5133</strain>
    </source>
</reference>
<gene>
    <name evidence="5" type="ORF">PFISCL1PPCAC_18050</name>
</gene>
<keyword evidence="2" id="KW-0472">Membrane</keyword>
<evidence type="ECO:0000259" key="4">
    <source>
        <dbReference type="PROSITE" id="PS50026"/>
    </source>
</evidence>
<evidence type="ECO:0000256" key="3">
    <source>
        <dbReference type="SAM" id="SignalP"/>
    </source>
</evidence>